<evidence type="ECO:0000313" key="7">
    <source>
        <dbReference type="EMBL" id="SVC55990.1"/>
    </source>
</evidence>
<comment type="similarity">
    <text evidence="5">Belongs to the class-II pyridoxal-phosphate-dependent aminotransferase family. MalY/PatB cystathionine beta-lyase subfamily.</text>
</comment>
<dbReference type="Gene3D" id="3.90.1150.10">
    <property type="entry name" value="Aspartate Aminotransferase, domain 1"/>
    <property type="match status" value="1"/>
</dbReference>
<dbReference type="InterPro" id="IPR004839">
    <property type="entry name" value="Aminotransferase_I/II_large"/>
</dbReference>
<feature type="domain" description="Aminotransferase class I/classII large" evidence="6">
    <location>
        <begin position="57"/>
        <end position="235"/>
    </location>
</feature>
<reference evidence="7" key="1">
    <citation type="submission" date="2018-05" db="EMBL/GenBank/DDBJ databases">
        <authorList>
            <person name="Lanie J.A."/>
            <person name="Ng W.-L."/>
            <person name="Kazmierczak K.M."/>
            <person name="Andrzejewski T.M."/>
            <person name="Davidsen T.M."/>
            <person name="Wayne K.J."/>
            <person name="Tettelin H."/>
            <person name="Glass J.I."/>
            <person name="Rusch D."/>
            <person name="Podicherti R."/>
            <person name="Tsui H.-C.T."/>
            <person name="Winkler M.E."/>
        </authorList>
    </citation>
    <scope>NUCLEOTIDE SEQUENCE</scope>
</reference>
<dbReference type="PANTHER" id="PTHR43525">
    <property type="entry name" value="PROTEIN MALY"/>
    <property type="match status" value="1"/>
</dbReference>
<dbReference type="Pfam" id="PF00155">
    <property type="entry name" value="Aminotran_1_2"/>
    <property type="match status" value="1"/>
</dbReference>
<dbReference type="InterPro" id="IPR015424">
    <property type="entry name" value="PyrdxlP-dep_Trfase"/>
</dbReference>
<feature type="non-terminal residue" evidence="7">
    <location>
        <position position="235"/>
    </location>
</feature>
<comment type="cofactor">
    <cofactor evidence="1">
        <name>pyridoxal 5'-phosphate</name>
        <dbReference type="ChEBI" id="CHEBI:597326"/>
    </cofactor>
</comment>
<gene>
    <name evidence="7" type="ORF">METZ01_LOCUS308844</name>
</gene>
<protein>
    <recommendedName>
        <fullName evidence="2">cysteine-S-conjugate beta-lyase</fullName>
        <ecNumber evidence="2">4.4.1.13</ecNumber>
    </recommendedName>
</protein>
<dbReference type="AlphaFoldDB" id="A0A382N5E4"/>
<proteinExistence type="inferred from homology"/>
<accession>A0A382N5E4</accession>
<dbReference type="InterPro" id="IPR051798">
    <property type="entry name" value="Class-II_PLP-Dep_Aminotrans"/>
</dbReference>
<evidence type="ECO:0000259" key="6">
    <source>
        <dbReference type="Pfam" id="PF00155"/>
    </source>
</evidence>
<dbReference type="EMBL" id="UINC01097899">
    <property type="protein sequence ID" value="SVC55990.1"/>
    <property type="molecule type" value="Genomic_DNA"/>
</dbReference>
<dbReference type="PANTHER" id="PTHR43525:SF1">
    <property type="entry name" value="PROTEIN MALY"/>
    <property type="match status" value="1"/>
</dbReference>
<keyword evidence="3" id="KW-0663">Pyridoxal phosphate</keyword>
<evidence type="ECO:0000256" key="2">
    <source>
        <dbReference type="ARBA" id="ARBA00012224"/>
    </source>
</evidence>
<evidence type="ECO:0000256" key="1">
    <source>
        <dbReference type="ARBA" id="ARBA00001933"/>
    </source>
</evidence>
<dbReference type="InterPro" id="IPR015422">
    <property type="entry name" value="PyrdxlP-dep_Trfase_small"/>
</dbReference>
<dbReference type="Gene3D" id="3.40.640.10">
    <property type="entry name" value="Type I PLP-dependent aspartate aminotransferase-like (Major domain)"/>
    <property type="match status" value="1"/>
</dbReference>
<evidence type="ECO:0000256" key="4">
    <source>
        <dbReference type="ARBA" id="ARBA00023239"/>
    </source>
</evidence>
<keyword evidence="4" id="KW-0456">Lyase</keyword>
<dbReference type="EC" id="4.4.1.13" evidence="2"/>
<dbReference type="InterPro" id="IPR015421">
    <property type="entry name" value="PyrdxlP-dep_Trfase_major"/>
</dbReference>
<organism evidence="7">
    <name type="scientific">marine metagenome</name>
    <dbReference type="NCBI Taxonomy" id="408172"/>
    <lineage>
        <taxon>unclassified sequences</taxon>
        <taxon>metagenomes</taxon>
        <taxon>ecological metagenomes</taxon>
    </lineage>
</organism>
<dbReference type="GO" id="GO:0030170">
    <property type="term" value="F:pyridoxal phosphate binding"/>
    <property type="evidence" value="ECO:0007669"/>
    <property type="project" value="InterPro"/>
</dbReference>
<evidence type="ECO:0000256" key="3">
    <source>
        <dbReference type="ARBA" id="ARBA00022898"/>
    </source>
</evidence>
<dbReference type="SUPFAM" id="SSF53383">
    <property type="entry name" value="PLP-dependent transferases"/>
    <property type="match status" value="1"/>
</dbReference>
<dbReference type="GO" id="GO:0047804">
    <property type="term" value="F:cysteine-S-conjugate beta-lyase activity"/>
    <property type="evidence" value="ECO:0007669"/>
    <property type="project" value="UniProtKB-EC"/>
</dbReference>
<dbReference type="CDD" id="cd00609">
    <property type="entry name" value="AAT_like"/>
    <property type="match status" value="1"/>
</dbReference>
<sequence>MTAFLGTVGSRNALAAEVGDVESAPINAEYDFDTVYSRVGSDSVKWDRARATFGEDIQVGMGIADMDFRAAPCITKALEERCKHENWGYLARPDSYVEAIVAWNKRRYDLDVDPESVVLATGVHPGLIATLKTFAPPGTRVLLTTPTYNGFYGDLRASNTVAEDSPMRVVDGRYSIDFEDFERRAKRCNAFLLCNPQNPTGNHWSPEDLTRMGEICLEHNVVVLADEIHCDFVMK</sequence>
<name>A0A382N5E4_9ZZZZ</name>
<evidence type="ECO:0000256" key="5">
    <source>
        <dbReference type="ARBA" id="ARBA00037974"/>
    </source>
</evidence>